<keyword evidence="2" id="KW-0663">Pyridoxal phosphate</keyword>
<keyword evidence="7" id="KW-0032">Aminotransferase</keyword>
<dbReference type="Pfam" id="PF00392">
    <property type="entry name" value="GntR"/>
    <property type="match status" value="1"/>
</dbReference>
<evidence type="ECO:0000256" key="5">
    <source>
        <dbReference type="ARBA" id="ARBA00023163"/>
    </source>
</evidence>
<evidence type="ECO:0000259" key="6">
    <source>
        <dbReference type="PROSITE" id="PS50949"/>
    </source>
</evidence>
<evidence type="ECO:0000256" key="3">
    <source>
        <dbReference type="ARBA" id="ARBA00023015"/>
    </source>
</evidence>
<dbReference type="InterPro" id="IPR015424">
    <property type="entry name" value="PyrdxlP-dep_Trfase"/>
</dbReference>
<comment type="caution">
    <text evidence="7">The sequence shown here is derived from an EMBL/GenBank/DDBJ whole genome shotgun (WGS) entry which is preliminary data.</text>
</comment>
<dbReference type="GO" id="GO:0030170">
    <property type="term" value="F:pyridoxal phosphate binding"/>
    <property type="evidence" value="ECO:0007669"/>
    <property type="project" value="InterPro"/>
</dbReference>
<dbReference type="Gene3D" id="3.40.640.10">
    <property type="entry name" value="Type I PLP-dependent aspartate aminotransferase-like (Major domain)"/>
    <property type="match status" value="1"/>
</dbReference>
<dbReference type="GO" id="GO:0008483">
    <property type="term" value="F:transaminase activity"/>
    <property type="evidence" value="ECO:0007669"/>
    <property type="project" value="UniProtKB-KW"/>
</dbReference>
<dbReference type="PROSITE" id="PS50949">
    <property type="entry name" value="HTH_GNTR"/>
    <property type="match status" value="1"/>
</dbReference>
<evidence type="ECO:0000313" key="7">
    <source>
        <dbReference type="EMBL" id="REC50187.1"/>
    </source>
</evidence>
<dbReference type="InterPro" id="IPR004839">
    <property type="entry name" value="Aminotransferase_I/II_large"/>
</dbReference>
<dbReference type="InterPro" id="IPR015422">
    <property type="entry name" value="PyrdxlP-dep_Trfase_small"/>
</dbReference>
<dbReference type="OrthoDB" id="9802328at2"/>
<dbReference type="SUPFAM" id="SSF53383">
    <property type="entry name" value="PLP-dependent transferases"/>
    <property type="match status" value="1"/>
</dbReference>
<gene>
    <name evidence="7" type="ORF">DRF67_01230</name>
</gene>
<evidence type="ECO:0000256" key="2">
    <source>
        <dbReference type="ARBA" id="ARBA00022898"/>
    </source>
</evidence>
<dbReference type="Gene3D" id="3.90.1150.10">
    <property type="entry name" value="Aspartate Aminotransferase, domain 1"/>
    <property type="match status" value="1"/>
</dbReference>
<name>A0A3D9BA50_9FLAO</name>
<dbReference type="RefSeq" id="WP_115926012.1">
    <property type="nucleotide sequence ID" value="NZ_QNVV01000001.1"/>
</dbReference>
<dbReference type="Proteomes" id="UP000256257">
    <property type="component" value="Unassembled WGS sequence"/>
</dbReference>
<dbReference type="PANTHER" id="PTHR46577">
    <property type="entry name" value="HTH-TYPE TRANSCRIPTIONAL REGULATORY PROTEIN GABR"/>
    <property type="match status" value="1"/>
</dbReference>
<keyword evidence="5" id="KW-0804">Transcription</keyword>
<evidence type="ECO:0000256" key="1">
    <source>
        <dbReference type="ARBA" id="ARBA00005384"/>
    </source>
</evidence>
<dbReference type="InterPro" id="IPR036388">
    <property type="entry name" value="WH-like_DNA-bd_sf"/>
</dbReference>
<keyword evidence="8" id="KW-1185">Reference proteome</keyword>
<protein>
    <submittedName>
        <fullName evidence="7">PLP-dependent aminotransferase family protein</fullName>
    </submittedName>
</protein>
<dbReference type="CDD" id="cd07377">
    <property type="entry name" value="WHTH_GntR"/>
    <property type="match status" value="1"/>
</dbReference>
<dbReference type="CDD" id="cd00609">
    <property type="entry name" value="AAT_like"/>
    <property type="match status" value="1"/>
</dbReference>
<feature type="domain" description="HTH gntR-type" evidence="6">
    <location>
        <begin position="4"/>
        <end position="72"/>
    </location>
</feature>
<dbReference type="InterPro" id="IPR000524">
    <property type="entry name" value="Tscrpt_reg_HTH_GntR"/>
</dbReference>
<dbReference type="SUPFAM" id="SSF46785">
    <property type="entry name" value="Winged helix' DNA-binding domain"/>
    <property type="match status" value="1"/>
</dbReference>
<dbReference type="SMART" id="SM00345">
    <property type="entry name" value="HTH_GNTR"/>
    <property type="match status" value="1"/>
</dbReference>
<dbReference type="PANTHER" id="PTHR46577:SF1">
    <property type="entry name" value="HTH-TYPE TRANSCRIPTIONAL REGULATORY PROTEIN GABR"/>
    <property type="match status" value="1"/>
</dbReference>
<evidence type="ECO:0000313" key="8">
    <source>
        <dbReference type="Proteomes" id="UP000256257"/>
    </source>
</evidence>
<dbReference type="InterPro" id="IPR051446">
    <property type="entry name" value="HTH_trans_reg/aminotransferase"/>
</dbReference>
<proteinExistence type="inferred from homology"/>
<keyword evidence="4" id="KW-0238">DNA-binding</keyword>
<dbReference type="InterPro" id="IPR036390">
    <property type="entry name" value="WH_DNA-bd_sf"/>
</dbReference>
<evidence type="ECO:0000256" key="4">
    <source>
        <dbReference type="ARBA" id="ARBA00023125"/>
    </source>
</evidence>
<dbReference type="InterPro" id="IPR015421">
    <property type="entry name" value="PyrdxlP-dep_Trfase_major"/>
</dbReference>
<organism evidence="7 8">
    <name type="scientific">Chryseobacterium pennipullorum</name>
    <dbReference type="NCBI Taxonomy" id="2258963"/>
    <lineage>
        <taxon>Bacteria</taxon>
        <taxon>Pseudomonadati</taxon>
        <taxon>Bacteroidota</taxon>
        <taxon>Flavobacteriia</taxon>
        <taxon>Flavobacteriales</taxon>
        <taxon>Weeksellaceae</taxon>
        <taxon>Chryseobacterium group</taxon>
        <taxon>Chryseobacterium</taxon>
    </lineage>
</organism>
<reference evidence="7 8" key="1">
    <citation type="submission" date="2018-06" db="EMBL/GenBank/DDBJ databases">
        <title>Novel Chryseobacterium species.</title>
        <authorList>
            <person name="Newman J."/>
            <person name="Hugo C."/>
            <person name="Oosthuizen L."/>
            <person name="Charimba G."/>
        </authorList>
    </citation>
    <scope>NUCLEOTIDE SEQUENCE [LARGE SCALE GENOMIC DNA]</scope>
    <source>
        <strain evidence="7 8">7_F195</strain>
    </source>
</reference>
<accession>A0A3D9BA50</accession>
<dbReference type="AlphaFoldDB" id="A0A3D9BA50"/>
<comment type="similarity">
    <text evidence="1">In the C-terminal section; belongs to the class-I pyridoxal-phosphate-dependent aminotransferase family.</text>
</comment>
<dbReference type="GO" id="GO:0003700">
    <property type="term" value="F:DNA-binding transcription factor activity"/>
    <property type="evidence" value="ECO:0007669"/>
    <property type="project" value="InterPro"/>
</dbReference>
<keyword evidence="7" id="KW-0808">Transferase</keyword>
<dbReference type="GO" id="GO:0003677">
    <property type="term" value="F:DNA binding"/>
    <property type="evidence" value="ECO:0007669"/>
    <property type="project" value="UniProtKB-KW"/>
</dbReference>
<dbReference type="Gene3D" id="1.10.10.10">
    <property type="entry name" value="Winged helix-like DNA-binding domain superfamily/Winged helix DNA-binding domain"/>
    <property type="match status" value="1"/>
</dbReference>
<dbReference type="EMBL" id="QNVV01000001">
    <property type="protein sequence ID" value="REC50187.1"/>
    <property type="molecule type" value="Genomic_DNA"/>
</dbReference>
<sequence length="473" mass="54309">MAKPYKYEVFTHIIEQQILIGTLRAKDRLPSVREIRSLYKLSMTSVQNGFEYLVMKGLVMSSPGSGYFVREVKDENIPDIQTHFSPVIRDESFMKNMILTSQQTSDVSSFNHAVPGDLLIPQKLILRTMQEVIREKGATLLRYYPSNGLELLRRLIAQQMAKYGCTLNPDELIITDGALQALTIALRSVTAAGDIVAVESPCVFSVLEVLSSLGLRVVEIPVHYRHGFDVEYFRKICTGHHVRALIVTPNFHNPTGILMKDEVKKELLAIAGDHQMCIIENDMYSDLYFGEERPRCIKSFDTKGIVMMYSSFSKTLAPGIRLGWLYAGEWYSRSERVRFVLGRSVSPVYQELVLKLLQGSSYERHLRTFRKKLEEQATRVLDVVRRSFPEGSYFHRPEGGYSIWGQLPEGVPMEKFWRYCDRHQILFTPGYTFSFADQYPHHFRIIFAERISSESIALLEKTGVKAHELLLER</sequence>
<dbReference type="Pfam" id="PF00155">
    <property type="entry name" value="Aminotran_1_2"/>
    <property type="match status" value="1"/>
</dbReference>
<keyword evidence="3" id="KW-0805">Transcription regulation</keyword>